<dbReference type="OrthoDB" id="1931260at2759"/>
<dbReference type="AlphaFoldDB" id="A0A5J5BPC4"/>
<sequence length="793" mass="86449">MESDLSLIEIAGEDDSLLPPVPTLDDTTTTATTVTTYFSCSPLQIPKSKRCAGLPHASPTKGWKDNLDRTKSSSSPRGSSNKDCIVEGWKDNLDRTKSSSSPRGSSNKENINMNKSEVPKLSVELQQMKRRKKGGGYNLRKSLAWDRAFFTEEGVLNPVELSMLSGNFGSSSGEVLSVIHEEGRKSLSGVSNCASDSVHLQALEETLFKEIPETTLNVDREKGGSSLLKHDSSAHDNVASTPLATPKRLSYHTSGTGSKSGVCPQPFSLSSLKRPANSSTTKASLKESKLPKLPVPKPPKVPVPKLGSCSISTGTKSTVLGASHLKHNQMAQSDYAQKNSGLKGDSKNIKSAPNKAKAASGCISLSAKLIAQHPRRNTVDSPLEINSSTNRRPVLVGKANGSLQENPDPVLPPSGAHALEGHDVSRKTGLSSQNTQCIGGNMPYIKFQTTKPSGLRMPSPSLGFFGQPKNSNSQSLPHRTTQPCNLPKSCIPSLKKFGASNYMPELRPLHAPGKMPKVVNDANASENTRVLGLSAECSVPSGFNDASCENMKLNLEVDNEEMVEVNVPCDPKRSEPVKNNEHVHKVIDADKEFEKHAEPDKIGKFFYHEDREWKVNGNEFLLQSGSCDQFKRDSNEKETTVCPEYGDSNGSNLENPKFISQDSFSHIKGIFGSNDTVEHQHIEDKEYSSSVKKHEVNIESQSQSATRDVEQDFSIMHHNSLGNTHVHGQSGEQAELINPSTGEADRISHGENNSLKKNDGILFEDIKPFEKSWQYDSRNIADVNPKCSGFKWK</sequence>
<accession>A0A5J5BPC4</accession>
<feature type="compositionally biased region" description="Basic and acidic residues" evidence="1">
    <location>
        <begin position="62"/>
        <end position="71"/>
    </location>
</feature>
<feature type="region of interest" description="Disordered" evidence="1">
    <location>
        <begin position="222"/>
        <end position="308"/>
    </location>
</feature>
<dbReference type="GO" id="GO:0008017">
    <property type="term" value="F:microtubule binding"/>
    <property type="evidence" value="ECO:0007669"/>
    <property type="project" value="InterPro"/>
</dbReference>
<feature type="compositionally biased region" description="Basic and acidic residues" evidence="1">
    <location>
        <begin position="686"/>
        <end position="697"/>
    </location>
</feature>
<name>A0A5J5BPC4_9ASTE</name>
<proteinExistence type="predicted"/>
<organism evidence="2 3">
    <name type="scientific">Nyssa sinensis</name>
    <dbReference type="NCBI Taxonomy" id="561372"/>
    <lineage>
        <taxon>Eukaryota</taxon>
        <taxon>Viridiplantae</taxon>
        <taxon>Streptophyta</taxon>
        <taxon>Embryophyta</taxon>
        <taxon>Tracheophyta</taxon>
        <taxon>Spermatophyta</taxon>
        <taxon>Magnoliopsida</taxon>
        <taxon>eudicotyledons</taxon>
        <taxon>Gunneridae</taxon>
        <taxon>Pentapetalae</taxon>
        <taxon>asterids</taxon>
        <taxon>Cornales</taxon>
        <taxon>Nyssaceae</taxon>
        <taxon>Nyssa</taxon>
    </lineage>
</organism>
<feature type="region of interest" description="Disordered" evidence="1">
    <location>
        <begin position="686"/>
        <end position="706"/>
    </location>
</feature>
<evidence type="ECO:0000313" key="2">
    <source>
        <dbReference type="EMBL" id="KAA8543990.1"/>
    </source>
</evidence>
<feature type="compositionally biased region" description="Basic and acidic residues" evidence="1">
    <location>
        <begin position="222"/>
        <end position="234"/>
    </location>
</feature>
<feature type="compositionally biased region" description="Polar residues" evidence="1">
    <location>
        <begin position="267"/>
        <end position="283"/>
    </location>
</feature>
<keyword evidence="3" id="KW-1185">Reference proteome</keyword>
<dbReference type="PANTHER" id="PTHR33737">
    <property type="entry name" value="OS05G0121800 PROTEIN"/>
    <property type="match status" value="1"/>
</dbReference>
<evidence type="ECO:0000256" key="1">
    <source>
        <dbReference type="SAM" id="MobiDB-lite"/>
    </source>
</evidence>
<reference evidence="2 3" key="1">
    <citation type="submission" date="2019-09" db="EMBL/GenBank/DDBJ databases">
        <title>A chromosome-level genome assembly of the Chinese tupelo Nyssa sinensis.</title>
        <authorList>
            <person name="Yang X."/>
            <person name="Kang M."/>
            <person name="Yang Y."/>
            <person name="Xiong H."/>
            <person name="Wang M."/>
            <person name="Zhang Z."/>
            <person name="Wang Z."/>
            <person name="Wu H."/>
            <person name="Ma T."/>
            <person name="Liu J."/>
            <person name="Xi Z."/>
        </authorList>
    </citation>
    <scope>NUCLEOTIDE SEQUENCE [LARGE SCALE GENOMIC DNA]</scope>
    <source>
        <strain evidence="2">J267</strain>
        <tissue evidence="2">Leaf</tissue>
    </source>
</reference>
<protein>
    <submittedName>
        <fullName evidence="2">Uncharacterized protein</fullName>
    </submittedName>
</protein>
<evidence type="ECO:0000313" key="3">
    <source>
        <dbReference type="Proteomes" id="UP000325577"/>
    </source>
</evidence>
<feature type="region of interest" description="Disordered" evidence="1">
    <location>
        <begin position="49"/>
        <end position="119"/>
    </location>
</feature>
<gene>
    <name evidence="2" type="ORF">F0562_021833</name>
</gene>
<dbReference type="Proteomes" id="UP000325577">
    <property type="component" value="Linkage Group LG11"/>
</dbReference>
<dbReference type="EMBL" id="CM018034">
    <property type="protein sequence ID" value="KAA8543990.1"/>
    <property type="molecule type" value="Genomic_DNA"/>
</dbReference>
<dbReference type="PANTHER" id="PTHR33737:SF19">
    <property type="entry name" value="BNAA10G12980D PROTEIN"/>
    <property type="match status" value="1"/>
</dbReference>
<feature type="compositionally biased region" description="Pro residues" evidence="1">
    <location>
        <begin position="293"/>
        <end position="302"/>
    </location>
</feature>
<dbReference type="InterPro" id="IPR045882">
    <property type="entry name" value="GPT1/2"/>
</dbReference>
<feature type="compositionally biased region" description="Basic and acidic residues" evidence="1">
    <location>
        <begin position="84"/>
        <end position="97"/>
    </location>
</feature>